<name>A0A433TX65_ELYCH</name>
<evidence type="ECO:0000313" key="2">
    <source>
        <dbReference type="EMBL" id="RUS86183.1"/>
    </source>
</evidence>
<accession>A0A433TX65</accession>
<comment type="caution">
    <text evidence="2">The sequence shown here is derived from an EMBL/GenBank/DDBJ whole genome shotgun (WGS) entry which is preliminary data.</text>
</comment>
<feature type="region of interest" description="Disordered" evidence="1">
    <location>
        <begin position="492"/>
        <end position="529"/>
    </location>
</feature>
<dbReference type="AlphaFoldDB" id="A0A433TX65"/>
<gene>
    <name evidence="2" type="ORF">EGW08_006077</name>
</gene>
<dbReference type="OrthoDB" id="6162500at2759"/>
<proteinExistence type="predicted"/>
<keyword evidence="3" id="KW-1185">Reference proteome</keyword>
<reference evidence="2 3" key="1">
    <citation type="submission" date="2019-01" db="EMBL/GenBank/DDBJ databases">
        <title>A draft genome assembly of the solar-powered sea slug Elysia chlorotica.</title>
        <authorList>
            <person name="Cai H."/>
            <person name="Li Q."/>
            <person name="Fang X."/>
            <person name="Li J."/>
            <person name="Curtis N.E."/>
            <person name="Altenburger A."/>
            <person name="Shibata T."/>
            <person name="Feng M."/>
            <person name="Maeda T."/>
            <person name="Schwartz J.A."/>
            <person name="Shigenobu S."/>
            <person name="Lundholm N."/>
            <person name="Nishiyama T."/>
            <person name="Yang H."/>
            <person name="Hasebe M."/>
            <person name="Li S."/>
            <person name="Pierce S.K."/>
            <person name="Wang J."/>
        </authorList>
    </citation>
    <scope>NUCLEOTIDE SEQUENCE [LARGE SCALE GENOMIC DNA]</scope>
    <source>
        <strain evidence="2">EC2010</strain>
        <tissue evidence="2">Whole organism of an adult</tissue>
    </source>
</reference>
<organism evidence="2 3">
    <name type="scientific">Elysia chlorotica</name>
    <name type="common">Eastern emerald elysia</name>
    <name type="synonym">Sea slug</name>
    <dbReference type="NCBI Taxonomy" id="188477"/>
    <lineage>
        <taxon>Eukaryota</taxon>
        <taxon>Metazoa</taxon>
        <taxon>Spiralia</taxon>
        <taxon>Lophotrochozoa</taxon>
        <taxon>Mollusca</taxon>
        <taxon>Gastropoda</taxon>
        <taxon>Heterobranchia</taxon>
        <taxon>Euthyneura</taxon>
        <taxon>Panpulmonata</taxon>
        <taxon>Sacoglossa</taxon>
        <taxon>Placobranchoidea</taxon>
        <taxon>Plakobranchidae</taxon>
        <taxon>Elysia</taxon>
    </lineage>
</organism>
<feature type="compositionally biased region" description="Basic and acidic residues" evidence="1">
    <location>
        <begin position="41"/>
        <end position="51"/>
    </location>
</feature>
<feature type="region of interest" description="Disordered" evidence="1">
    <location>
        <begin position="1"/>
        <end position="55"/>
    </location>
</feature>
<protein>
    <submittedName>
        <fullName evidence="2">Uncharacterized protein</fullName>
    </submittedName>
</protein>
<feature type="compositionally biased region" description="Polar residues" evidence="1">
    <location>
        <begin position="11"/>
        <end position="33"/>
    </location>
</feature>
<evidence type="ECO:0000256" key="1">
    <source>
        <dbReference type="SAM" id="MobiDB-lite"/>
    </source>
</evidence>
<feature type="region of interest" description="Disordered" evidence="1">
    <location>
        <begin position="211"/>
        <end position="279"/>
    </location>
</feature>
<evidence type="ECO:0000313" key="3">
    <source>
        <dbReference type="Proteomes" id="UP000271974"/>
    </source>
</evidence>
<sequence>MKKSPKKCLFPSSQTKPQDSKFTTQTMEASQQPPCGKSHYAHGENLQRCENDPSGYYTPGVSDGKMCHSPIKTSLSSQKFTKSEYYQNYQNAPSGSSSVDSENNLPAKKCSYKIFGMKKNLLLRTGVASFPMGKELKASPKRIPLSPLKSATRLHPSLDLSNESNKRHEISIIKPLKVRLSDKENPENALIRNVSTVSTDYPNDFSKSAMEKIGQDHGKPPSPLAPAPQYSPISSASESSNVSDVTDASTTASSSNSTDDVTHYSVRTPSNGGPGTKLTLVRQVRPCPDAALTYKTPTFPATIPNMQETGHSSDQDSPVDMTLKKEGQEVNRGTQISNAVERASRKRCPDNIAATETTIGKLLKTDNLPCKREMSPPPDMKHCYRGKENIPPYPEAVPSMSCNLRTSTPDTLVSQILRKRNKPADSGHGLSRPSTAPPSFHSCLGEVALDFSTSSDSKGARQTCEGVEKNDAAIIETKASDLRIAPKANEFKRTLADHKRKQDDDKSAEEKDLKEDLTKPDRGEFNDKW</sequence>
<dbReference type="EMBL" id="RQTK01000148">
    <property type="protein sequence ID" value="RUS86183.1"/>
    <property type="molecule type" value="Genomic_DNA"/>
</dbReference>
<dbReference type="Proteomes" id="UP000271974">
    <property type="component" value="Unassembled WGS sequence"/>
</dbReference>
<feature type="compositionally biased region" description="Low complexity" evidence="1">
    <location>
        <begin position="231"/>
        <end position="259"/>
    </location>
</feature>